<dbReference type="AlphaFoldDB" id="A0A1H1AYX0"/>
<sequence>MIKTNKKRALFLGACASLIIFAAGCGNNEDTAEKESSASSAVESTEVVTTASISNDPADVLAGLSEDGTWIYAITDDVTVTDDIVVAGTFHDKGEESGDVYRKLALYAQDEDHKVTDEFTLTAPTMTVESPNFKIQNGTFVGDVVVEAEGFELADSTIEGNLTFATQELMDSAVLDAGTVTGETTVAE</sequence>
<keyword evidence="3" id="KW-1185">Reference proteome</keyword>
<evidence type="ECO:0000313" key="3">
    <source>
        <dbReference type="Proteomes" id="UP000199481"/>
    </source>
</evidence>
<proteinExistence type="predicted"/>
<keyword evidence="1" id="KW-0732">Signal</keyword>
<dbReference type="Proteomes" id="UP000199481">
    <property type="component" value="Unassembled WGS sequence"/>
</dbReference>
<feature type="signal peptide" evidence="1">
    <location>
        <begin position="1"/>
        <end position="22"/>
    </location>
</feature>
<evidence type="ECO:0000256" key="1">
    <source>
        <dbReference type="SAM" id="SignalP"/>
    </source>
</evidence>
<dbReference type="EMBL" id="FNJW01000008">
    <property type="protein sequence ID" value="SDQ44857.1"/>
    <property type="molecule type" value="Genomic_DNA"/>
</dbReference>
<dbReference type="PROSITE" id="PS51257">
    <property type="entry name" value="PROKAR_LIPOPROTEIN"/>
    <property type="match status" value="1"/>
</dbReference>
<evidence type="ECO:0000313" key="2">
    <source>
        <dbReference type="EMBL" id="SDQ44857.1"/>
    </source>
</evidence>
<accession>A0A1H1AYX0</accession>
<protein>
    <recommendedName>
        <fullName evidence="4">Polymer-forming protein</fullName>
    </recommendedName>
</protein>
<name>A0A1H1AYX0_9LACT</name>
<gene>
    <name evidence="2" type="ORF">SAMN04487752_2320</name>
</gene>
<reference evidence="3" key="1">
    <citation type="submission" date="2016-10" db="EMBL/GenBank/DDBJ databases">
        <authorList>
            <person name="Varghese N."/>
            <person name="Submissions S."/>
        </authorList>
    </citation>
    <scope>NUCLEOTIDE SEQUENCE [LARGE SCALE GENOMIC DNA]</scope>
    <source>
        <strain evidence="3">MPL-11</strain>
    </source>
</reference>
<dbReference type="RefSeq" id="WP_176944122.1">
    <property type="nucleotide sequence ID" value="NZ_CP084916.1"/>
</dbReference>
<feature type="chain" id="PRO_5038684837" description="Polymer-forming protein" evidence="1">
    <location>
        <begin position="23"/>
        <end position="188"/>
    </location>
</feature>
<organism evidence="2 3">
    <name type="scientific">Carnobacterium viridans</name>
    <dbReference type="NCBI Taxonomy" id="174587"/>
    <lineage>
        <taxon>Bacteria</taxon>
        <taxon>Bacillati</taxon>
        <taxon>Bacillota</taxon>
        <taxon>Bacilli</taxon>
        <taxon>Lactobacillales</taxon>
        <taxon>Carnobacteriaceae</taxon>
        <taxon>Carnobacterium</taxon>
    </lineage>
</organism>
<evidence type="ECO:0008006" key="4">
    <source>
        <dbReference type="Google" id="ProtNLM"/>
    </source>
</evidence>